<dbReference type="AlphaFoldDB" id="A0AAV3IEE1"/>
<dbReference type="EMBL" id="APDF01000044">
    <property type="protein sequence ID" value="EMG95141.1"/>
    <property type="molecule type" value="Genomic_DNA"/>
</dbReference>
<dbReference type="Proteomes" id="UP000012012">
    <property type="component" value="Unassembled WGS sequence"/>
</dbReference>
<evidence type="ECO:0000313" key="2">
    <source>
        <dbReference type="Proteomes" id="UP000012012"/>
    </source>
</evidence>
<reference evidence="1 2" key="1">
    <citation type="submission" date="2012-11" db="EMBL/GenBank/DDBJ databases">
        <authorList>
            <person name="Weinstock G."/>
            <person name="Sodergren E."/>
            <person name="Lobos E.A."/>
            <person name="Fulton L."/>
            <person name="Fulton R."/>
            <person name="Courtney L."/>
            <person name="Fronick C."/>
            <person name="O'Laughlin M."/>
            <person name="Godfrey J."/>
            <person name="Wilson R.M."/>
            <person name="Miner T."/>
            <person name="Farmer C."/>
            <person name="Delehaunty K."/>
            <person name="Cordes M."/>
            <person name="Minx P."/>
            <person name="Tomlinson C."/>
            <person name="Chen J."/>
            <person name="Wollam A."/>
            <person name="Pepin K.H."/>
            <person name="Bhonagiri V."/>
            <person name="Zhang X."/>
            <person name="Suruliraj S."/>
            <person name="Antonio M."/>
            <person name="Secka O."/>
            <person name="Thomas J."/>
            <person name="Warren W."/>
            <person name="Mitreva M."/>
            <person name="Mardis E.R."/>
            <person name="Wilson R.K."/>
        </authorList>
    </citation>
    <scope>NUCLEOTIDE SEQUENCE [LARGE SCALE GENOMIC DNA]</scope>
    <source>
        <strain evidence="1 2">GAM120Ai</strain>
    </source>
</reference>
<proteinExistence type="predicted"/>
<accession>A0AAV3IEE1</accession>
<protein>
    <submittedName>
        <fullName evidence="1">Uncharacterized protein</fullName>
    </submittedName>
</protein>
<organism evidence="1 2">
    <name type="scientific">Helicobacter pylori GAM120Ai</name>
    <dbReference type="NCBI Taxonomy" id="1159029"/>
    <lineage>
        <taxon>Bacteria</taxon>
        <taxon>Pseudomonadati</taxon>
        <taxon>Campylobacterota</taxon>
        <taxon>Epsilonproteobacteria</taxon>
        <taxon>Campylobacterales</taxon>
        <taxon>Helicobacteraceae</taxon>
        <taxon>Helicobacter</taxon>
    </lineage>
</organism>
<name>A0AAV3IEE1_HELPX</name>
<comment type="caution">
    <text evidence="1">The sequence shown here is derived from an EMBL/GenBank/DDBJ whole genome shotgun (WGS) entry which is preliminary data.</text>
</comment>
<evidence type="ECO:0000313" key="1">
    <source>
        <dbReference type="EMBL" id="EMG95141.1"/>
    </source>
</evidence>
<gene>
    <name evidence="1" type="ORF">HMPREF1401_01001</name>
</gene>
<sequence>MQLKLNKVLVLIFNGIKPLKSKALLFLCYNQPKKTNIFNQTKDYDARDFFMFYFQCAQWGL</sequence>